<dbReference type="PANTHER" id="PTHR43547:SF2">
    <property type="entry name" value="HYBRID SIGNAL TRANSDUCTION HISTIDINE KINASE C"/>
    <property type="match status" value="1"/>
</dbReference>
<dbReference type="InterPro" id="IPR015943">
    <property type="entry name" value="WD40/YVTN_repeat-like_dom_sf"/>
</dbReference>
<feature type="chain" id="PRO_5047070077" description="histidine kinase" evidence="6">
    <location>
        <begin position="24"/>
        <end position="1074"/>
    </location>
</feature>
<dbReference type="Pfam" id="PF02518">
    <property type="entry name" value="HATPase_c"/>
    <property type="match status" value="1"/>
</dbReference>
<dbReference type="EC" id="2.7.13.3" evidence="2"/>
<comment type="catalytic activity">
    <reaction evidence="1">
        <text>ATP + protein L-histidine = ADP + protein N-phospho-L-histidine.</text>
        <dbReference type="EC" id="2.7.13.3"/>
    </reaction>
</comment>
<dbReference type="RefSeq" id="WP_377764987.1">
    <property type="nucleotide sequence ID" value="NZ_JBHULB010000005.1"/>
</dbReference>
<keyword evidence="6" id="KW-0732">Signal</keyword>
<dbReference type="Pfam" id="PF07495">
    <property type="entry name" value="Y_Y_Y"/>
    <property type="match status" value="1"/>
</dbReference>
<comment type="caution">
    <text evidence="8">The sequence shown here is derived from an EMBL/GenBank/DDBJ whole genome shotgun (WGS) entry which is preliminary data.</text>
</comment>
<name>A0ABW5MQS9_9FLAO</name>
<dbReference type="EMBL" id="JBHULB010000005">
    <property type="protein sequence ID" value="MFD2585580.1"/>
    <property type="molecule type" value="Genomic_DNA"/>
</dbReference>
<feature type="coiled-coil region" evidence="4">
    <location>
        <begin position="810"/>
        <end position="851"/>
    </location>
</feature>
<evidence type="ECO:0000256" key="3">
    <source>
        <dbReference type="ARBA" id="ARBA00022553"/>
    </source>
</evidence>
<dbReference type="SUPFAM" id="SSF101898">
    <property type="entry name" value="NHL repeat"/>
    <property type="match status" value="1"/>
</dbReference>
<dbReference type="SUPFAM" id="SSF63829">
    <property type="entry name" value="Calcium-dependent phosphotriesterase"/>
    <property type="match status" value="2"/>
</dbReference>
<keyword evidence="4" id="KW-0175">Coiled coil</keyword>
<evidence type="ECO:0000256" key="6">
    <source>
        <dbReference type="SAM" id="SignalP"/>
    </source>
</evidence>
<dbReference type="Pfam" id="PF07494">
    <property type="entry name" value="Reg_prop"/>
    <property type="match status" value="6"/>
</dbReference>
<dbReference type="SUPFAM" id="SSF55874">
    <property type="entry name" value="ATPase domain of HSP90 chaperone/DNA topoisomerase II/histidine kinase"/>
    <property type="match status" value="1"/>
</dbReference>
<protein>
    <recommendedName>
        <fullName evidence="2">histidine kinase</fullName>
        <ecNumber evidence="2">2.7.13.3</ecNumber>
    </recommendedName>
</protein>
<dbReference type="Gene3D" id="3.30.565.10">
    <property type="entry name" value="Histidine kinase-like ATPase, C-terminal domain"/>
    <property type="match status" value="1"/>
</dbReference>
<dbReference type="Pfam" id="PF00512">
    <property type="entry name" value="HisKA"/>
    <property type="match status" value="1"/>
</dbReference>
<dbReference type="InterPro" id="IPR003594">
    <property type="entry name" value="HATPase_dom"/>
</dbReference>
<accession>A0ABW5MQS9</accession>
<sequence>MKPPSFLKSLPLLIAFAAASITAQDIPEKLSFQHIPSGMSQSSATVIFEDSNGFLWLGTPNGINRYNGTEFRVFEKAYDGNTGLSNGYIKSIYEDSDKLLYIGTNSGLNTYDKYLDAIKPYDFIGDGKQIASNIINTITKIGDHLFLGTAENGLYRYNIQSGETERLSFSEPTKALPNDNYIVDAFEFKDDKIILVTQASVYLVDKELNKSKIFSDTEFYKSALKIDDTSLLIGSREGNLLKLNIENNETSEVNHIKLSTGYAVLDMEKDAKGNVWIGTENQGLFIYSLNTDSISNHKSNFKKPNSISNNSIWSLCKTKNGVIWMGPFKKGLSFYDPSFYKFDSFALDPFDANSLSNNIVNCFSEDEKGNIWIGTDGGGLNYWNRKNNRFTHFSLNDGKLNTNVILSILPNIDGKLWLGSWAGGITIFDPKDFTYENMTSKNSFLASDNVMDLLQDREGNIWIATLFGGLQVYNQATKKHETIKLKSNIDGKEVTSVARLMEDNDGSLWVGTQTMGVFKVTKKNTEWDIEQFHSKDQERTLSNDFVNTILQDDFGNIWVGTLSGLNKYLPLEDRFKIINEKDGLITNVISGIVQAENSLWLSTDSGIIKYDLENENFLNYDIYDGLQGNEFNGNASFKTYDHKILFGGNNGFNLFSPNQAKKKKENLDILLTKLKIFNNTIRPNDGSGVLKKDIAMVDSVTLSHEHAVFDLSFRALTLKGAEKVNYAYFLEGLETEWNYVGDKNSATYTNLNPGSYTFHIKSTNSDGLWGATEKKLVITIIPPFWETWWFKTALIVAIALLVYLVYYIRIQNIKRDKLKLEQQVEDRTKEIRNQQNKLKLAAEELSIKNEEIQRFAFAVSHDLKSPLNSIEVMANFISEDIDENEQPETTQYLTFINKSCAIMKNLISDITEIAKLGKIENKNEVLDSSEIIQTASNMAIGRFKQQKAELIIGENLPKIYGDRNRLIQVFENLIDNAIKYMGDQEKPVVEITSKNTPQFHEFLVSDNGSGMDAKALEKLFGPFQRFHTNTEGTGLGLYMIKKIINSHNGAIWAESEGKGKGTTFVLQLPRAKAA</sequence>
<keyword evidence="5" id="KW-0472">Membrane</keyword>
<feature type="transmembrane region" description="Helical" evidence="5">
    <location>
        <begin position="788"/>
        <end position="808"/>
    </location>
</feature>
<keyword evidence="5" id="KW-1133">Transmembrane helix</keyword>
<gene>
    <name evidence="8" type="ORF">ACFSQJ_01485</name>
</gene>
<dbReference type="CDD" id="cd00082">
    <property type="entry name" value="HisKA"/>
    <property type="match status" value="1"/>
</dbReference>
<evidence type="ECO:0000313" key="9">
    <source>
        <dbReference type="Proteomes" id="UP001597526"/>
    </source>
</evidence>
<reference evidence="9" key="1">
    <citation type="journal article" date="2019" name="Int. J. Syst. Evol. Microbiol.">
        <title>The Global Catalogue of Microorganisms (GCM) 10K type strain sequencing project: providing services to taxonomists for standard genome sequencing and annotation.</title>
        <authorList>
            <consortium name="The Broad Institute Genomics Platform"/>
            <consortium name="The Broad Institute Genome Sequencing Center for Infectious Disease"/>
            <person name="Wu L."/>
            <person name="Ma J."/>
        </authorList>
    </citation>
    <scope>NUCLEOTIDE SEQUENCE [LARGE SCALE GENOMIC DNA]</scope>
    <source>
        <strain evidence="9">KCTC 52368</strain>
    </source>
</reference>
<dbReference type="Proteomes" id="UP001597526">
    <property type="component" value="Unassembled WGS sequence"/>
</dbReference>
<dbReference type="Gene3D" id="1.10.287.130">
    <property type="match status" value="1"/>
</dbReference>
<dbReference type="SMART" id="SM00388">
    <property type="entry name" value="HisKA"/>
    <property type="match status" value="1"/>
</dbReference>
<keyword evidence="5" id="KW-0812">Transmembrane</keyword>
<evidence type="ECO:0000256" key="5">
    <source>
        <dbReference type="SAM" id="Phobius"/>
    </source>
</evidence>
<dbReference type="InterPro" id="IPR005467">
    <property type="entry name" value="His_kinase_dom"/>
</dbReference>
<dbReference type="SMART" id="SM00387">
    <property type="entry name" value="HATPase_c"/>
    <property type="match status" value="1"/>
</dbReference>
<evidence type="ECO:0000259" key="7">
    <source>
        <dbReference type="PROSITE" id="PS50109"/>
    </source>
</evidence>
<dbReference type="InterPro" id="IPR013783">
    <property type="entry name" value="Ig-like_fold"/>
</dbReference>
<dbReference type="PRINTS" id="PR00344">
    <property type="entry name" value="BCTRLSENSOR"/>
</dbReference>
<dbReference type="InterPro" id="IPR003661">
    <property type="entry name" value="HisK_dim/P_dom"/>
</dbReference>
<organism evidence="8 9">
    <name type="scientific">Croceitalea marina</name>
    <dbReference type="NCBI Taxonomy" id="1775166"/>
    <lineage>
        <taxon>Bacteria</taxon>
        <taxon>Pseudomonadati</taxon>
        <taxon>Bacteroidota</taxon>
        <taxon>Flavobacteriia</taxon>
        <taxon>Flavobacteriales</taxon>
        <taxon>Flavobacteriaceae</taxon>
        <taxon>Croceitalea</taxon>
    </lineage>
</organism>
<dbReference type="PANTHER" id="PTHR43547">
    <property type="entry name" value="TWO-COMPONENT HISTIDINE KINASE"/>
    <property type="match status" value="1"/>
</dbReference>
<keyword evidence="9" id="KW-1185">Reference proteome</keyword>
<evidence type="ECO:0000256" key="2">
    <source>
        <dbReference type="ARBA" id="ARBA00012438"/>
    </source>
</evidence>
<proteinExistence type="predicted"/>
<feature type="signal peptide" evidence="6">
    <location>
        <begin position="1"/>
        <end position="23"/>
    </location>
</feature>
<dbReference type="InterPro" id="IPR036097">
    <property type="entry name" value="HisK_dim/P_sf"/>
</dbReference>
<dbReference type="InterPro" id="IPR036890">
    <property type="entry name" value="HATPase_C_sf"/>
</dbReference>
<dbReference type="InterPro" id="IPR011123">
    <property type="entry name" value="Y_Y_Y"/>
</dbReference>
<dbReference type="Gene3D" id="2.60.40.10">
    <property type="entry name" value="Immunoglobulins"/>
    <property type="match status" value="1"/>
</dbReference>
<feature type="domain" description="Histidine kinase" evidence="7">
    <location>
        <begin position="858"/>
        <end position="1072"/>
    </location>
</feature>
<dbReference type="PROSITE" id="PS50109">
    <property type="entry name" value="HIS_KIN"/>
    <property type="match status" value="1"/>
</dbReference>
<dbReference type="InterPro" id="IPR004358">
    <property type="entry name" value="Sig_transdc_His_kin-like_C"/>
</dbReference>
<evidence type="ECO:0000256" key="4">
    <source>
        <dbReference type="SAM" id="Coils"/>
    </source>
</evidence>
<keyword evidence="3" id="KW-0597">Phosphoprotein</keyword>
<evidence type="ECO:0000313" key="8">
    <source>
        <dbReference type="EMBL" id="MFD2585580.1"/>
    </source>
</evidence>
<evidence type="ECO:0000256" key="1">
    <source>
        <dbReference type="ARBA" id="ARBA00000085"/>
    </source>
</evidence>
<dbReference type="InterPro" id="IPR011110">
    <property type="entry name" value="Reg_prop"/>
</dbReference>
<dbReference type="Gene3D" id="2.130.10.10">
    <property type="entry name" value="YVTN repeat-like/Quinoprotein amine dehydrogenase"/>
    <property type="match status" value="2"/>
</dbReference>
<dbReference type="SUPFAM" id="SSF47384">
    <property type="entry name" value="Homodimeric domain of signal transducing histidine kinase"/>
    <property type="match status" value="1"/>
</dbReference>